<comment type="subcellular location">
    <subcellularLocation>
        <location evidence="3">Cytoplasm</location>
    </subcellularLocation>
    <subcellularLocation>
        <location evidence="2">Nucleus</location>
    </subcellularLocation>
</comment>
<evidence type="ECO:0000256" key="7">
    <source>
        <dbReference type="ARBA" id="ARBA00023242"/>
    </source>
</evidence>
<evidence type="ECO:0000256" key="1">
    <source>
        <dbReference type="ARBA" id="ARBA00002738"/>
    </source>
</evidence>
<keyword evidence="7" id="KW-0539">Nucleus</keyword>
<comment type="function">
    <text evidence="1">May be involved in a process influencing telomere capping.</text>
</comment>
<sequence length="357" mass="42834">MSSKRKKFNNSYETNNKIKNKIGNGNRNRNSNRNRNRYGSMEKILSSLVMEMEDNDESEKNKILAQQIEAFKQEFDEDDYDNDYEGDRSNYNINEDFNKNQNTKKSRRLTLEFFLKLNIKKELSLKKKSIKNDMYNGKGDKATFKCPYCKYEYYDKIEESVHQELQHFLEVNHMKKDGKIISFNIPVMKQYEYCRLHQAKLVIIPQGLKKGYPLEINFDLLQERIERFKKDLFEIVYDRKKSYFRELALNEYKRYGSNKARNFSFLIQRFDKILVGYYGSKGFNIITEILLNMFFIKRKENELAKPFEYIQEVLVPECGVRLIAEDQHLNIDNEEDMEKARKIMEESNEFGLVVHEF</sequence>
<dbReference type="PANTHER" id="PTHR41391:SF1">
    <property type="entry name" value="RESTRICTION OF TELOMERE CAPPING PROTEIN 4"/>
    <property type="match status" value="1"/>
</dbReference>
<evidence type="ECO:0000256" key="8">
    <source>
        <dbReference type="SAM" id="MobiDB-lite"/>
    </source>
</evidence>
<organism evidence="10 11">
    <name type="scientific">Neocallimastix californiae</name>
    <dbReference type="NCBI Taxonomy" id="1754190"/>
    <lineage>
        <taxon>Eukaryota</taxon>
        <taxon>Fungi</taxon>
        <taxon>Fungi incertae sedis</taxon>
        <taxon>Chytridiomycota</taxon>
        <taxon>Chytridiomycota incertae sedis</taxon>
        <taxon>Neocallimastigomycetes</taxon>
        <taxon>Neocallimastigales</taxon>
        <taxon>Neocallimastigaceae</taxon>
        <taxon>Neocallimastix</taxon>
    </lineage>
</organism>
<dbReference type="InterPro" id="IPR039024">
    <property type="entry name" value="RTC4"/>
</dbReference>
<dbReference type="InterPro" id="IPR028094">
    <property type="entry name" value="RTC4_C"/>
</dbReference>
<feature type="region of interest" description="Disordered" evidence="8">
    <location>
        <begin position="1"/>
        <end position="38"/>
    </location>
</feature>
<evidence type="ECO:0000256" key="6">
    <source>
        <dbReference type="ARBA" id="ARBA00022490"/>
    </source>
</evidence>
<name>A0A1Y2CAB5_9FUNG</name>
<reference evidence="10 11" key="1">
    <citation type="submission" date="2016-08" db="EMBL/GenBank/DDBJ databases">
        <title>A Parts List for Fungal Cellulosomes Revealed by Comparative Genomics.</title>
        <authorList>
            <consortium name="DOE Joint Genome Institute"/>
            <person name="Haitjema C.H."/>
            <person name="Gilmore S.P."/>
            <person name="Henske J.K."/>
            <person name="Solomon K.V."/>
            <person name="De Groot R."/>
            <person name="Kuo A."/>
            <person name="Mondo S.J."/>
            <person name="Salamov A.A."/>
            <person name="Labutti K."/>
            <person name="Zhao Z."/>
            <person name="Chiniquy J."/>
            <person name="Barry K."/>
            <person name="Brewer H.M."/>
            <person name="Purvine S.O."/>
            <person name="Wright A.T."/>
            <person name="Boxma B."/>
            <person name="Van Alen T."/>
            <person name="Hackstein J.H."/>
            <person name="Baker S.E."/>
            <person name="Grigoriev I.V."/>
            <person name="O'Malley M.A."/>
        </authorList>
    </citation>
    <scope>NUCLEOTIDE SEQUENCE [LARGE SCALE GENOMIC DNA]</scope>
    <source>
        <strain evidence="10 11">G1</strain>
    </source>
</reference>
<dbReference type="GO" id="GO:0005634">
    <property type="term" value="C:nucleus"/>
    <property type="evidence" value="ECO:0007669"/>
    <property type="project" value="UniProtKB-SubCell"/>
</dbReference>
<evidence type="ECO:0000256" key="3">
    <source>
        <dbReference type="ARBA" id="ARBA00004496"/>
    </source>
</evidence>
<comment type="similarity">
    <text evidence="4">Belongs to the RTC4 family.</text>
</comment>
<evidence type="ECO:0000256" key="5">
    <source>
        <dbReference type="ARBA" id="ARBA00015162"/>
    </source>
</evidence>
<dbReference type="EMBL" id="MCOG01000115">
    <property type="protein sequence ID" value="ORY43886.1"/>
    <property type="molecule type" value="Genomic_DNA"/>
</dbReference>
<evidence type="ECO:0000313" key="11">
    <source>
        <dbReference type="Proteomes" id="UP000193920"/>
    </source>
</evidence>
<dbReference type="Proteomes" id="UP000193920">
    <property type="component" value="Unassembled WGS sequence"/>
</dbReference>
<dbReference type="AlphaFoldDB" id="A0A1Y2CAB5"/>
<gene>
    <name evidence="10" type="ORF">LY90DRAFT_458046</name>
</gene>
<keyword evidence="11" id="KW-1185">Reference proteome</keyword>
<accession>A0A1Y2CAB5</accession>
<dbReference type="Pfam" id="PF14474">
    <property type="entry name" value="RTC4"/>
    <property type="match status" value="1"/>
</dbReference>
<evidence type="ECO:0000313" key="10">
    <source>
        <dbReference type="EMBL" id="ORY43886.1"/>
    </source>
</evidence>
<evidence type="ECO:0000259" key="9">
    <source>
        <dbReference type="PROSITE" id="PS00028"/>
    </source>
</evidence>
<feature type="compositionally biased region" description="Low complexity" evidence="8">
    <location>
        <begin position="15"/>
        <end position="29"/>
    </location>
</feature>
<dbReference type="PANTHER" id="PTHR41391">
    <property type="entry name" value="RESTRICTION OF TELOMERE CAPPING PROTEIN 4"/>
    <property type="match status" value="1"/>
</dbReference>
<evidence type="ECO:0000256" key="4">
    <source>
        <dbReference type="ARBA" id="ARBA00009461"/>
    </source>
</evidence>
<dbReference type="PROSITE" id="PS00028">
    <property type="entry name" value="ZINC_FINGER_C2H2_1"/>
    <property type="match status" value="1"/>
</dbReference>
<keyword evidence="6" id="KW-0963">Cytoplasm</keyword>
<comment type="caution">
    <text evidence="10">The sequence shown here is derived from an EMBL/GenBank/DDBJ whole genome shotgun (WGS) entry which is preliminary data.</text>
</comment>
<dbReference type="OrthoDB" id="2150454at2759"/>
<dbReference type="InterPro" id="IPR013087">
    <property type="entry name" value="Znf_C2H2_type"/>
</dbReference>
<feature type="domain" description="C2H2-type" evidence="9">
    <location>
        <begin position="146"/>
        <end position="167"/>
    </location>
</feature>
<protein>
    <recommendedName>
        <fullName evidence="5">Restriction of telomere capping protein 4</fullName>
    </recommendedName>
</protein>
<evidence type="ECO:0000256" key="2">
    <source>
        <dbReference type="ARBA" id="ARBA00004123"/>
    </source>
</evidence>
<proteinExistence type="inferred from homology"/>
<dbReference type="GO" id="GO:0005737">
    <property type="term" value="C:cytoplasm"/>
    <property type="evidence" value="ECO:0007669"/>
    <property type="project" value="UniProtKB-SubCell"/>
</dbReference>
<dbReference type="STRING" id="1754190.A0A1Y2CAB5"/>
<dbReference type="SMART" id="SM01312">
    <property type="entry name" value="RTC4"/>
    <property type="match status" value="1"/>
</dbReference>